<gene>
    <name evidence="1" type="ORF">QWT69_12140</name>
</gene>
<dbReference type="RefSeq" id="WP_317965999.1">
    <property type="nucleotide sequence ID" value="NZ_CP129118.1"/>
</dbReference>
<sequence length="167" mass="19034">MKRKIVVIVTLIILILVTYSFWVTFPKQHDKTLQGIYYQLGNEEEIYEVTMHIEGEIRRSLFGEKTFEGVLDIEDEELAVPKGERNVTIKFDGDGRGDIVYSGIRNGSPYTHGYGSIFVNHNFTEVTILKGSWNAKEGYMITAPAKTYFEALTISNELMGEFLKVPL</sequence>
<proteinExistence type="predicted"/>
<dbReference type="Proteomes" id="UP001303902">
    <property type="component" value="Chromosome"/>
</dbReference>
<organism evidence="1 2">
    <name type="scientific">Sporosarcina oncorhynchi</name>
    <dbReference type="NCBI Taxonomy" id="3056444"/>
    <lineage>
        <taxon>Bacteria</taxon>
        <taxon>Bacillati</taxon>
        <taxon>Bacillota</taxon>
        <taxon>Bacilli</taxon>
        <taxon>Bacillales</taxon>
        <taxon>Caryophanaceae</taxon>
        <taxon>Sporosarcina</taxon>
    </lineage>
</organism>
<keyword evidence="2" id="KW-1185">Reference proteome</keyword>
<reference evidence="1 2" key="1">
    <citation type="submission" date="2023-06" db="EMBL/GenBank/DDBJ databases">
        <title>Sporosarcina sp. nov., isolated from Korean tranditional fermented seafood 'Jeotgal'.</title>
        <authorList>
            <person name="Yang A.I."/>
            <person name="Shin N.-R."/>
        </authorList>
    </citation>
    <scope>NUCLEOTIDE SEQUENCE [LARGE SCALE GENOMIC DNA]</scope>
    <source>
        <strain evidence="1 2">T2O-4</strain>
    </source>
</reference>
<evidence type="ECO:0000313" key="1">
    <source>
        <dbReference type="EMBL" id="WOV86631.1"/>
    </source>
</evidence>
<name>A0ABZ0L1X7_9BACL</name>
<evidence type="ECO:0000313" key="2">
    <source>
        <dbReference type="Proteomes" id="UP001303902"/>
    </source>
</evidence>
<accession>A0ABZ0L1X7</accession>
<dbReference type="EMBL" id="CP129118">
    <property type="protein sequence ID" value="WOV86631.1"/>
    <property type="molecule type" value="Genomic_DNA"/>
</dbReference>
<protein>
    <submittedName>
        <fullName evidence="1">Uncharacterized protein</fullName>
    </submittedName>
</protein>